<dbReference type="EMBL" id="MN738856">
    <property type="protein sequence ID" value="QHT28383.1"/>
    <property type="molecule type" value="Genomic_DNA"/>
</dbReference>
<evidence type="ECO:0000313" key="3">
    <source>
        <dbReference type="EMBL" id="QHT28383.1"/>
    </source>
</evidence>
<dbReference type="InterPro" id="IPR013766">
    <property type="entry name" value="Thioredoxin_domain"/>
</dbReference>
<feature type="compositionally biased region" description="Basic residues" evidence="1">
    <location>
        <begin position="126"/>
        <end position="163"/>
    </location>
</feature>
<feature type="domain" description="Thioredoxin" evidence="2">
    <location>
        <begin position="1"/>
        <end position="117"/>
    </location>
</feature>
<evidence type="ECO:0000259" key="2">
    <source>
        <dbReference type="PROSITE" id="PS51352"/>
    </source>
</evidence>
<dbReference type="Gene3D" id="3.40.30.10">
    <property type="entry name" value="Glutaredoxin"/>
    <property type="match status" value="1"/>
</dbReference>
<dbReference type="PROSITE" id="PS51352">
    <property type="entry name" value="THIOREDOXIN_2"/>
    <property type="match status" value="1"/>
</dbReference>
<dbReference type="GO" id="GO:0005783">
    <property type="term" value="C:endoplasmic reticulum"/>
    <property type="evidence" value="ECO:0007669"/>
    <property type="project" value="TreeGrafter"/>
</dbReference>
<dbReference type="SUPFAM" id="SSF52833">
    <property type="entry name" value="Thioredoxin-like"/>
    <property type="match status" value="1"/>
</dbReference>
<dbReference type="Pfam" id="PF00085">
    <property type="entry name" value="Thioredoxin"/>
    <property type="match status" value="1"/>
</dbReference>
<feature type="region of interest" description="Disordered" evidence="1">
    <location>
        <begin position="115"/>
        <end position="163"/>
    </location>
</feature>
<reference evidence="3" key="1">
    <citation type="journal article" date="2020" name="Nature">
        <title>Giant virus diversity and host interactions through global metagenomics.</title>
        <authorList>
            <person name="Schulz F."/>
            <person name="Roux S."/>
            <person name="Paez-Espino D."/>
            <person name="Jungbluth S."/>
            <person name="Walsh D.A."/>
            <person name="Denef V.J."/>
            <person name="McMahon K.D."/>
            <person name="Konstantinidis K.T."/>
            <person name="Eloe-Fadrosh E.A."/>
            <person name="Kyrpides N.C."/>
            <person name="Woyke T."/>
        </authorList>
    </citation>
    <scope>NUCLEOTIDE SEQUENCE</scope>
    <source>
        <strain evidence="3">GVMAG-M-3300001348-25</strain>
    </source>
</reference>
<dbReference type="CDD" id="cd02961">
    <property type="entry name" value="PDI_a_family"/>
    <property type="match status" value="1"/>
</dbReference>
<sequence>MVKVYRVLPTETNKLNEINDFIQQKKPVINAVYMPGCGHCETMIPKWIKASTNIASKYNGDVIIALVHKDSMGELKIPDGHIMGYPHIMSYVNNRENEYNGDRSEEDLIKFMIQNGGSNLKPKQNGGKKRRVHRKSRKSHKVKRTNRKRKTNKKTRKMRRKRN</sequence>
<proteinExistence type="predicted"/>
<dbReference type="InterPro" id="IPR036249">
    <property type="entry name" value="Thioredoxin-like_sf"/>
</dbReference>
<protein>
    <recommendedName>
        <fullName evidence="2">Thioredoxin domain-containing protein</fullName>
    </recommendedName>
</protein>
<dbReference type="GO" id="GO:0003756">
    <property type="term" value="F:protein disulfide isomerase activity"/>
    <property type="evidence" value="ECO:0007669"/>
    <property type="project" value="TreeGrafter"/>
</dbReference>
<organism evidence="3">
    <name type="scientific">viral metagenome</name>
    <dbReference type="NCBI Taxonomy" id="1070528"/>
    <lineage>
        <taxon>unclassified sequences</taxon>
        <taxon>metagenomes</taxon>
        <taxon>organismal metagenomes</taxon>
    </lineage>
</organism>
<accession>A0A6C0EIX5</accession>
<dbReference type="InterPro" id="IPR051063">
    <property type="entry name" value="PDI"/>
</dbReference>
<dbReference type="AlphaFoldDB" id="A0A6C0EIX5"/>
<evidence type="ECO:0000256" key="1">
    <source>
        <dbReference type="SAM" id="MobiDB-lite"/>
    </source>
</evidence>
<name>A0A6C0EIX5_9ZZZZ</name>
<dbReference type="PANTHER" id="PTHR45672">
    <property type="entry name" value="PROTEIN DISULFIDE-ISOMERASE C17H9.14C-RELATED"/>
    <property type="match status" value="1"/>
</dbReference>
<dbReference type="GO" id="GO:0006457">
    <property type="term" value="P:protein folding"/>
    <property type="evidence" value="ECO:0007669"/>
    <property type="project" value="TreeGrafter"/>
</dbReference>